<protein>
    <recommendedName>
        <fullName evidence="1">Reverse transcriptase domain-containing protein</fullName>
    </recommendedName>
</protein>
<dbReference type="InterPro" id="IPR000477">
    <property type="entry name" value="RT_dom"/>
</dbReference>
<dbReference type="Pfam" id="PF00078">
    <property type="entry name" value="RVT_1"/>
    <property type="match status" value="1"/>
</dbReference>
<sequence>MQFTHFSAGALDERAQVDCVYTDFAKAFDTVSHQVLLRKLVLNCVSNPTVKFLKSYLSLRKTRVKFNGVNSAEFYPSSGVPQGTLLGPFLFLLYINDLPRVIKNSKALLFADDLKLFNKVQSPSDCLNIQEDINSVIKWCIKNKLKLNINKCKVLTFTRSKNPLLFDYKMNGKVLLRVTSVKDLGVFFNTNLNFNLHIEYLTNECYKLLGFVIRNTLNFTNIQTMITLYNAFIRSKLEYAACIWSPQTLKYSDMIEKVQKKFFRVMFFRTTHNYPHLISYGTQLNYLNSIFGLKITALNRNPMVHRIHNFCFQNFT</sequence>
<dbReference type="SUPFAM" id="SSF56672">
    <property type="entry name" value="DNA/RNA polymerases"/>
    <property type="match status" value="1"/>
</dbReference>
<accession>A0A1Y1N254</accession>
<evidence type="ECO:0000313" key="2">
    <source>
        <dbReference type="EMBL" id="JAV90745.1"/>
    </source>
</evidence>
<dbReference type="InterPro" id="IPR043502">
    <property type="entry name" value="DNA/RNA_pol_sf"/>
</dbReference>
<feature type="domain" description="Reverse transcriptase" evidence="1">
    <location>
        <begin position="1"/>
        <end position="213"/>
    </location>
</feature>
<dbReference type="CDD" id="cd01650">
    <property type="entry name" value="RT_nLTR_like"/>
    <property type="match status" value="1"/>
</dbReference>
<organism evidence="2">
    <name type="scientific">Photinus pyralis</name>
    <name type="common">Common eastern firefly</name>
    <name type="synonym">Lampyris pyralis</name>
    <dbReference type="NCBI Taxonomy" id="7054"/>
    <lineage>
        <taxon>Eukaryota</taxon>
        <taxon>Metazoa</taxon>
        <taxon>Ecdysozoa</taxon>
        <taxon>Arthropoda</taxon>
        <taxon>Hexapoda</taxon>
        <taxon>Insecta</taxon>
        <taxon>Pterygota</taxon>
        <taxon>Neoptera</taxon>
        <taxon>Endopterygota</taxon>
        <taxon>Coleoptera</taxon>
        <taxon>Polyphaga</taxon>
        <taxon>Elateriformia</taxon>
        <taxon>Elateroidea</taxon>
        <taxon>Lampyridae</taxon>
        <taxon>Lampyrinae</taxon>
        <taxon>Photinus</taxon>
    </lineage>
</organism>
<dbReference type="EMBL" id="GEZM01017371">
    <property type="protein sequence ID" value="JAV90745.1"/>
    <property type="molecule type" value="Transcribed_RNA"/>
</dbReference>
<dbReference type="AlphaFoldDB" id="A0A1Y1N254"/>
<reference evidence="2" key="1">
    <citation type="journal article" date="2016" name="Sci. Rep.">
        <title>Molecular characterization of firefly nuptial gifts: a multi-omics approach sheds light on postcopulatory sexual selection.</title>
        <authorList>
            <person name="Al-Wathiqui N."/>
            <person name="Fallon T.R."/>
            <person name="South A."/>
            <person name="Weng J.K."/>
            <person name="Lewis S.M."/>
        </authorList>
    </citation>
    <scope>NUCLEOTIDE SEQUENCE</scope>
</reference>
<name>A0A1Y1N254_PHOPY</name>
<dbReference type="GO" id="GO:0071897">
    <property type="term" value="P:DNA biosynthetic process"/>
    <property type="evidence" value="ECO:0007669"/>
    <property type="project" value="UniProtKB-ARBA"/>
</dbReference>
<dbReference type="PROSITE" id="PS50878">
    <property type="entry name" value="RT_POL"/>
    <property type="match status" value="1"/>
</dbReference>
<proteinExistence type="predicted"/>
<evidence type="ECO:0000259" key="1">
    <source>
        <dbReference type="PROSITE" id="PS50878"/>
    </source>
</evidence>
<dbReference type="PANTHER" id="PTHR33332">
    <property type="entry name" value="REVERSE TRANSCRIPTASE DOMAIN-CONTAINING PROTEIN"/>
    <property type="match status" value="1"/>
</dbReference>